<dbReference type="Pfam" id="PF13563">
    <property type="entry name" value="2_5_RNA_ligase2"/>
    <property type="match status" value="1"/>
</dbReference>
<feature type="non-terminal residue" evidence="1">
    <location>
        <position position="163"/>
    </location>
</feature>
<dbReference type="SUPFAM" id="SSF55144">
    <property type="entry name" value="LigT-like"/>
    <property type="match status" value="1"/>
</dbReference>
<reference evidence="1 2" key="1">
    <citation type="submission" date="2020-02" db="EMBL/GenBank/DDBJ databases">
        <title>Whole-genome analyses of novel actinobacteria.</title>
        <authorList>
            <person name="Sahin N."/>
        </authorList>
    </citation>
    <scope>NUCLEOTIDE SEQUENCE [LARGE SCALE GENOMIC DNA]</scope>
    <source>
        <strain evidence="1 2">A7024</strain>
    </source>
</reference>
<name>A0A6G4UFD5_9ACTN</name>
<dbReference type="AlphaFoldDB" id="A0A6G4UFD5"/>
<proteinExistence type="predicted"/>
<dbReference type="InterPro" id="IPR009097">
    <property type="entry name" value="Cyclic_Pdiesterase"/>
</dbReference>
<dbReference type="EMBL" id="JAAKZV010000608">
    <property type="protein sequence ID" value="NGN70517.1"/>
    <property type="molecule type" value="Genomic_DNA"/>
</dbReference>
<dbReference type="Proteomes" id="UP000481583">
    <property type="component" value="Unassembled WGS sequence"/>
</dbReference>
<dbReference type="GO" id="GO:0016874">
    <property type="term" value="F:ligase activity"/>
    <property type="evidence" value="ECO:0007669"/>
    <property type="project" value="UniProtKB-KW"/>
</dbReference>
<sequence>MSGWGHVAGDTALTIHVPELNSVVRAGFPAHVTVLFPFLHDSRLDEATERELVELIAAHDAFELTFAEFRRYPGVLYLEPWPAGPVRALTKSVVERWPECVPYRGIFGVGGLEPHLTVDNSEPPETQERAYDALQVELAPWLPVTAAVREVLMIVWEGGRWVE</sequence>
<evidence type="ECO:0000313" key="2">
    <source>
        <dbReference type="Proteomes" id="UP000481583"/>
    </source>
</evidence>
<keyword evidence="2" id="KW-1185">Reference proteome</keyword>
<accession>A0A6G4UFD5</accession>
<protein>
    <submittedName>
        <fullName evidence="1">2'-5' RNA ligase family protein</fullName>
    </submittedName>
</protein>
<keyword evidence="1" id="KW-0436">Ligase</keyword>
<comment type="caution">
    <text evidence="1">The sequence shown here is derived from an EMBL/GenBank/DDBJ whole genome shotgun (WGS) entry which is preliminary data.</text>
</comment>
<organism evidence="1 2">
    <name type="scientific">Streptomyces coryli</name>
    <dbReference type="NCBI Taxonomy" id="1128680"/>
    <lineage>
        <taxon>Bacteria</taxon>
        <taxon>Bacillati</taxon>
        <taxon>Actinomycetota</taxon>
        <taxon>Actinomycetes</taxon>
        <taxon>Kitasatosporales</taxon>
        <taxon>Streptomycetaceae</taxon>
        <taxon>Streptomyces</taxon>
    </lineage>
</organism>
<gene>
    <name evidence="1" type="ORF">G5C51_42420</name>
</gene>
<evidence type="ECO:0000313" key="1">
    <source>
        <dbReference type="EMBL" id="NGN70517.1"/>
    </source>
</evidence>
<dbReference type="Gene3D" id="3.90.1140.10">
    <property type="entry name" value="Cyclic phosphodiesterase"/>
    <property type="match status" value="1"/>
</dbReference>